<keyword evidence="1" id="KW-0732">Signal</keyword>
<protein>
    <submittedName>
        <fullName evidence="3">Uncharacterized protein</fullName>
    </submittedName>
</protein>
<evidence type="ECO:0000313" key="2">
    <source>
        <dbReference type="Proteomes" id="UP000887540"/>
    </source>
</evidence>
<keyword evidence="2" id="KW-1185">Reference proteome</keyword>
<proteinExistence type="predicted"/>
<accession>A0A914C2J1</accession>
<evidence type="ECO:0000313" key="3">
    <source>
        <dbReference type="WBParaSite" id="ACRNAN_Path_1592.g6190.t1"/>
    </source>
</evidence>
<dbReference type="Proteomes" id="UP000887540">
    <property type="component" value="Unplaced"/>
</dbReference>
<name>A0A914C2J1_9BILA</name>
<organism evidence="2 3">
    <name type="scientific">Acrobeloides nanus</name>
    <dbReference type="NCBI Taxonomy" id="290746"/>
    <lineage>
        <taxon>Eukaryota</taxon>
        <taxon>Metazoa</taxon>
        <taxon>Ecdysozoa</taxon>
        <taxon>Nematoda</taxon>
        <taxon>Chromadorea</taxon>
        <taxon>Rhabditida</taxon>
        <taxon>Tylenchina</taxon>
        <taxon>Cephalobomorpha</taxon>
        <taxon>Cephaloboidea</taxon>
        <taxon>Cephalobidae</taxon>
        <taxon>Acrobeloides</taxon>
    </lineage>
</organism>
<dbReference type="WBParaSite" id="ACRNAN_Path_1592.g6190.t1">
    <property type="protein sequence ID" value="ACRNAN_Path_1592.g6190.t1"/>
    <property type="gene ID" value="ACRNAN_Path_1592.g6190"/>
</dbReference>
<feature type="chain" id="PRO_5037768923" evidence="1">
    <location>
        <begin position="19"/>
        <end position="92"/>
    </location>
</feature>
<evidence type="ECO:0000256" key="1">
    <source>
        <dbReference type="SAM" id="SignalP"/>
    </source>
</evidence>
<sequence>MFVLTFILILAYSNLTNTANNVKFQYLRELCHPYDKNPCPKNMICCKVIYTESFIRTYPDIDTKNFGVCYPKRLCLHIQESQRNFGRSSVEK</sequence>
<dbReference type="AlphaFoldDB" id="A0A914C2J1"/>
<reference evidence="3" key="1">
    <citation type="submission" date="2022-11" db="UniProtKB">
        <authorList>
            <consortium name="WormBaseParasite"/>
        </authorList>
    </citation>
    <scope>IDENTIFICATION</scope>
</reference>
<feature type="signal peptide" evidence="1">
    <location>
        <begin position="1"/>
        <end position="18"/>
    </location>
</feature>